<dbReference type="Proteomes" id="UP001501752">
    <property type="component" value="Unassembled WGS sequence"/>
</dbReference>
<evidence type="ECO:0000313" key="2">
    <source>
        <dbReference type="EMBL" id="GAA4832558.1"/>
    </source>
</evidence>
<evidence type="ECO:0000313" key="3">
    <source>
        <dbReference type="Proteomes" id="UP001501752"/>
    </source>
</evidence>
<accession>A0ABP9D6W1</accession>
<evidence type="ECO:0000256" key="1">
    <source>
        <dbReference type="SAM" id="SignalP"/>
    </source>
</evidence>
<name>A0ABP9D6W1_9ACTN</name>
<dbReference type="EMBL" id="BAABIS010000001">
    <property type="protein sequence ID" value="GAA4832558.1"/>
    <property type="molecule type" value="Genomic_DNA"/>
</dbReference>
<keyword evidence="3" id="KW-1185">Reference proteome</keyword>
<organism evidence="2 3">
    <name type="scientific">Kitasatospora terrestris</name>
    <dbReference type="NCBI Taxonomy" id="258051"/>
    <lineage>
        <taxon>Bacteria</taxon>
        <taxon>Bacillati</taxon>
        <taxon>Actinomycetota</taxon>
        <taxon>Actinomycetes</taxon>
        <taxon>Kitasatosporales</taxon>
        <taxon>Streptomycetaceae</taxon>
        <taxon>Kitasatospora</taxon>
    </lineage>
</organism>
<proteinExistence type="predicted"/>
<protein>
    <recommendedName>
        <fullName evidence="4">DUF3558 domain-containing protein</fullName>
    </recommendedName>
</protein>
<evidence type="ECO:0008006" key="4">
    <source>
        <dbReference type="Google" id="ProtNLM"/>
    </source>
</evidence>
<sequence length="204" mass="22298">MDRMAGFRRGGAAAALLVCALLLTACGGGSETSADRETGPGRFLKPPTNLCESVDPAPFVAEYGTPRPGEDHLEATVRDCSFEFEGRMGSAPYFLDLFADFRPSVEDARSSFARMRDKPSDDRFSALATVKKLGDAAFAFDEEPNDHEVRSILVVRQSNLVVTVWWDDTVYGSGPDRSEEHRNQIRSKLANYAASALTRLATTP</sequence>
<feature type="chain" id="PRO_5046813317" description="DUF3558 domain-containing protein" evidence="1">
    <location>
        <begin position="26"/>
        <end position="204"/>
    </location>
</feature>
<feature type="signal peptide" evidence="1">
    <location>
        <begin position="1"/>
        <end position="25"/>
    </location>
</feature>
<comment type="caution">
    <text evidence="2">The sequence shown here is derived from an EMBL/GenBank/DDBJ whole genome shotgun (WGS) entry which is preliminary data.</text>
</comment>
<reference evidence="3" key="1">
    <citation type="journal article" date="2019" name="Int. J. Syst. Evol. Microbiol.">
        <title>The Global Catalogue of Microorganisms (GCM) 10K type strain sequencing project: providing services to taxonomists for standard genome sequencing and annotation.</title>
        <authorList>
            <consortium name="The Broad Institute Genomics Platform"/>
            <consortium name="The Broad Institute Genome Sequencing Center for Infectious Disease"/>
            <person name="Wu L."/>
            <person name="Ma J."/>
        </authorList>
    </citation>
    <scope>NUCLEOTIDE SEQUENCE [LARGE SCALE GENOMIC DNA]</scope>
    <source>
        <strain evidence="3">JCM 13006</strain>
    </source>
</reference>
<dbReference type="PROSITE" id="PS51257">
    <property type="entry name" value="PROKAR_LIPOPROTEIN"/>
    <property type="match status" value="1"/>
</dbReference>
<gene>
    <name evidence="2" type="ORF">GCM10023235_03720</name>
</gene>
<keyword evidence="1" id="KW-0732">Signal</keyword>